<sequence length="73" mass="7750">MQCYDCLADDQVTTAVAVCASCGAALCREHVRAEHREIRQLVGVGKATHEPSARRLVCGICYGAESPPSASET</sequence>
<dbReference type="KEGG" id="sphv:F9278_25895"/>
<name>A0A5P8K866_9ACTN</name>
<protein>
    <submittedName>
        <fullName evidence="1">DUF2180 family protein</fullName>
    </submittedName>
</protein>
<dbReference type="InterPro" id="IPR017211">
    <property type="entry name" value="UCP037465_Znf"/>
</dbReference>
<dbReference type="Pfam" id="PF09947">
    <property type="entry name" value="DUF2180"/>
    <property type="match status" value="1"/>
</dbReference>
<dbReference type="AlphaFoldDB" id="A0A5P8K866"/>
<reference evidence="1 2" key="1">
    <citation type="submission" date="2019-10" db="EMBL/GenBank/DDBJ databases">
        <title>Streptomyces sp. strain GY16 isolated from leaves of Broussonetia papyrifera.</title>
        <authorList>
            <person name="Mo P."/>
        </authorList>
    </citation>
    <scope>NUCLEOTIDE SEQUENCE [LARGE SCALE GENOMIC DNA]</scope>
    <source>
        <strain evidence="1 2">GY16</strain>
    </source>
</reference>
<keyword evidence="2" id="KW-1185">Reference proteome</keyword>
<dbReference type="Proteomes" id="UP000327294">
    <property type="component" value="Chromosome"/>
</dbReference>
<proteinExistence type="predicted"/>
<evidence type="ECO:0000313" key="1">
    <source>
        <dbReference type="EMBL" id="QFQ99012.1"/>
    </source>
</evidence>
<accession>A0A5P8K866</accession>
<evidence type="ECO:0000313" key="2">
    <source>
        <dbReference type="Proteomes" id="UP000327294"/>
    </source>
</evidence>
<dbReference type="EMBL" id="CP045096">
    <property type="protein sequence ID" value="QFQ99012.1"/>
    <property type="molecule type" value="Genomic_DNA"/>
</dbReference>
<gene>
    <name evidence="1" type="ORF">F9278_25895</name>
</gene>
<dbReference type="RefSeq" id="WP_152170449.1">
    <property type="nucleotide sequence ID" value="NZ_CP045096.1"/>
</dbReference>
<organism evidence="1 2">
    <name type="scientific">Streptomyces phaeolivaceus</name>
    <dbReference type="NCBI Taxonomy" id="2653200"/>
    <lineage>
        <taxon>Bacteria</taxon>
        <taxon>Bacillati</taxon>
        <taxon>Actinomycetota</taxon>
        <taxon>Actinomycetes</taxon>
        <taxon>Kitasatosporales</taxon>
        <taxon>Streptomycetaceae</taxon>
        <taxon>Streptomyces</taxon>
    </lineage>
</organism>